<organism evidence="2 3">
    <name type="scientific">Labeo rohita</name>
    <name type="common">Indian major carp</name>
    <name type="synonym">Cyprinus rohita</name>
    <dbReference type="NCBI Taxonomy" id="84645"/>
    <lineage>
        <taxon>Eukaryota</taxon>
        <taxon>Metazoa</taxon>
        <taxon>Chordata</taxon>
        <taxon>Craniata</taxon>
        <taxon>Vertebrata</taxon>
        <taxon>Euteleostomi</taxon>
        <taxon>Actinopterygii</taxon>
        <taxon>Neopterygii</taxon>
        <taxon>Teleostei</taxon>
        <taxon>Ostariophysi</taxon>
        <taxon>Cypriniformes</taxon>
        <taxon>Cyprinidae</taxon>
        <taxon>Labeoninae</taxon>
        <taxon>Labeonini</taxon>
        <taxon>Labeo</taxon>
    </lineage>
</organism>
<protein>
    <submittedName>
        <fullName evidence="2">Uncharacterized protein</fullName>
    </submittedName>
</protein>
<name>A0A498P5E3_LABRO</name>
<proteinExistence type="predicted"/>
<comment type="caution">
    <text evidence="2">The sequence shown here is derived from an EMBL/GenBank/DDBJ whole genome shotgun (WGS) entry which is preliminary data.</text>
</comment>
<accession>A0A498P5E3</accession>
<feature type="region of interest" description="Disordered" evidence="1">
    <location>
        <begin position="155"/>
        <end position="183"/>
    </location>
</feature>
<dbReference type="AlphaFoldDB" id="A0A498P5E3"/>
<keyword evidence="3" id="KW-1185">Reference proteome</keyword>
<sequence>MEEPALGLSIQKMGSPFPFRDNENTLGLRHVIQPVATYLNTMLYDLVQSKKVMGGFENCWTAFQLELAVEEQILANQYVVPPGSSLQHSGCGGVVHNGDYVALTKLAELECQLPITQQHLQQLRILSHLLLLLSLKVWCFHEQVPYKITTAPTVGRTPARPHVPVEEERADEEQEVEEQAEEQVVKKIPPVSLQAQTPGGPIWKWDM</sequence>
<reference evidence="2 3" key="1">
    <citation type="submission" date="2018-03" db="EMBL/GenBank/DDBJ databases">
        <title>Draft genome sequence of Rohu Carp (Labeo rohita).</title>
        <authorList>
            <person name="Das P."/>
            <person name="Kushwaha B."/>
            <person name="Joshi C.G."/>
            <person name="Kumar D."/>
            <person name="Nagpure N.S."/>
            <person name="Sahoo L."/>
            <person name="Das S.P."/>
            <person name="Bit A."/>
            <person name="Patnaik S."/>
            <person name="Meher P.K."/>
            <person name="Jayasankar P."/>
            <person name="Koringa P.G."/>
            <person name="Patel N.V."/>
            <person name="Hinsu A.T."/>
            <person name="Kumar R."/>
            <person name="Pandey M."/>
            <person name="Agarwal S."/>
            <person name="Srivastava S."/>
            <person name="Singh M."/>
            <person name="Iquebal M.A."/>
            <person name="Jaiswal S."/>
            <person name="Angadi U.B."/>
            <person name="Kumar N."/>
            <person name="Raza M."/>
            <person name="Shah T.M."/>
            <person name="Rai A."/>
            <person name="Jena J.K."/>
        </authorList>
    </citation>
    <scope>NUCLEOTIDE SEQUENCE [LARGE SCALE GENOMIC DNA]</scope>
    <source>
        <strain evidence="2">DASCIFA01</strain>
        <tissue evidence="2">Testis</tissue>
    </source>
</reference>
<gene>
    <name evidence="2" type="ORF">ROHU_000469</name>
</gene>
<evidence type="ECO:0000313" key="3">
    <source>
        <dbReference type="Proteomes" id="UP000290572"/>
    </source>
</evidence>
<dbReference type="EMBL" id="QBIY01003082">
    <property type="protein sequence ID" value="RXN39146.1"/>
    <property type="molecule type" value="Genomic_DNA"/>
</dbReference>
<feature type="compositionally biased region" description="Acidic residues" evidence="1">
    <location>
        <begin position="168"/>
        <end position="181"/>
    </location>
</feature>
<evidence type="ECO:0000313" key="2">
    <source>
        <dbReference type="EMBL" id="RXN39146.1"/>
    </source>
</evidence>
<evidence type="ECO:0000256" key="1">
    <source>
        <dbReference type="SAM" id="MobiDB-lite"/>
    </source>
</evidence>
<dbReference type="Proteomes" id="UP000290572">
    <property type="component" value="Unassembled WGS sequence"/>
</dbReference>